<dbReference type="OrthoDB" id="1053488at2759"/>
<feature type="domain" description="Ubiquitin-like protease family profile" evidence="6">
    <location>
        <begin position="582"/>
        <end position="760"/>
    </location>
</feature>
<dbReference type="Pfam" id="PF02902">
    <property type="entry name" value="Peptidase_C48"/>
    <property type="match status" value="1"/>
</dbReference>
<organism evidence="7 8">
    <name type="scientific">Brassica carinata</name>
    <name type="common">Ethiopian mustard</name>
    <name type="synonym">Abyssinian cabbage</name>
    <dbReference type="NCBI Taxonomy" id="52824"/>
    <lineage>
        <taxon>Eukaryota</taxon>
        <taxon>Viridiplantae</taxon>
        <taxon>Streptophyta</taxon>
        <taxon>Embryophyta</taxon>
        <taxon>Tracheophyta</taxon>
        <taxon>Spermatophyta</taxon>
        <taxon>Magnoliopsida</taxon>
        <taxon>eudicotyledons</taxon>
        <taxon>Gunneridae</taxon>
        <taxon>Pentapetalae</taxon>
        <taxon>rosids</taxon>
        <taxon>malvids</taxon>
        <taxon>Brassicales</taxon>
        <taxon>Brassicaceae</taxon>
        <taxon>Brassiceae</taxon>
        <taxon>Brassica</taxon>
    </lineage>
</organism>
<evidence type="ECO:0000256" key="5">
    <source>
        <dbReference type="SAM" id="MobiDB-lite"/>
    </source>
</evidence>
<comment type="similarity">
    <text evidence="1">Belongs to the peptidase C48 family.</text>
</comment>
<keyword evidence="2" id="KW-0645">Protease</keyword>
<dbReference type="SUPFAM" id="SSF54001">
    <property type="entry name" value="Cysteine proteinases"/>
    <property type="match status" value="1"/>
</dbReference>
<dbReference type="Pfam" id="PF09331">
    <property type="entry name" value="DUF1985"/>
    <property type="match status" value="1"/>
</dbReference>
<evidence type="ECO:0000256" key="3">
    <source>
        <dbReference type="ARBA" id="ARBA00022801"/>
    </source>
</evidence>
<dbReference type="PANTHER" id="PTHR48449:SF1">
    <property type="entry name" value="DUF1985 DOMAIN-CONTAINING PROTEIN"/>
    <property type="match status" value="1"/>
</dbReference>
<evidence type="ECO:0000313" key="7">
    <source>
        <dbReference type="EMBL" id="KAG2288014.1"/>
    </source>
</evidence>
<evidence type="ECO:0000313" key="8">
    <source>
        <dbReference type="Proteomes" id="UP000886595"/>
    </source>
</evidence>
<evidence type="ECO:0000256" key="4">
    <source>
        <dbReference type="SAM" id="Coils"/>
    </source>
</evidence>
<sequence>MAHQFPKRILQEGAETQMDKINNTCRRTLLKAVKVALKDEYEEVLKDPVFGPLLAIIENNLIYSGKIIHSFMCKQLRVSKLHELWFIFAKRPLRFSMQEFYAVTGLKYKEEPDVDFINWKNDKGFWANALKTNAKINLYTIRDELLKVCNEWSYVDRVRLVYLSIIQSFLMAKDWKVYIPQEYIRLVMDFEKLRMYPWGLRAYDELIASILRAREDVHTKNSYVLDGFSYAFQIWIMEAIPDIGSMKMRCRNWKGSGKVSYQDITSLESHFDKGELFTFISSTGDFDVIADTEFLREDEKKDERVGRIVELINAKQDWTHFDWEVESLPAHMDLSDSEQDEPADVLEEPSAVAEEPTVVAGEPAVTAKRGKRKLIDPGAESRKKQLLCQRAAEHNSGVSSEMKTFIEGLFTASFNSFKEVVQKDIHERFDNVANEVAQLKEQVSQLKGLSETVGKGNTSEILSPSATIGKDQGPSSHSTGPPAAKGKGKASANVDPPPVRRSPRPVREDVQTDENEMMDFLKNLTKSSRCVDKGTQDSLQEAMGNLSQASHVKGFDPSQHLDGDEPAEFATPLSSELKIGPSMLTNELVSRVVGPSEWLLNKKIDGMMWLFTERTSLRDVIKLLNSYNEYKKDKKKFKVGGLLQQYGIGELPAHGRTRLMWDLDVNRMYVPLNVGKHWISMCVNFVTRSIEVFDCEGLRHPGAVEPFAVLIPRIVKAIQSSKSRQYQVKQYTVSYVSMPFLLNKSSSDCGVYALKHIECHLLCMDFSLVNDNNIREARQKIAYDLWEAAIDPVLIERMAKFTPPKIISSALVELE</sequence>
<keyword evidence="4" id="KW-0175">Coiled coil</keyword>
<dbReference type="Gene3D" id="3.40.395.10">
    <property type="entry name" value="Adenoviral Proteinase, Chain A"/>
    <property type="match status" value="1"/>
</dbReference>
<dbReference type="Proteomes" id="UP000886595">
    <property type="component" value="Unassembled WGS sequence"/>
</dbReference>
<dbReference type="PROSITE" id="PS50600">
    <property type="entry name" value="ULP_PROTEASE"/>
    <property type="match status" value="1"/>
</dbReference>
<dbReference type="InterPro" id="IPR003653">
    <property type="entry name" value="Peptidase_C48_C"/>
</dbReference>
<name>A0A8X7URB8_BRACI</name>
<reference evidence="7 8" key="1">
    <citation type="submission" date="2020-02" db="EMBL/GenBank/DDBJ databases">
        <authorList>
            <person name="Ma Q."/>
            <person name="Huang Y."/>
            <person name="Song X."/>
            <person name="Pei D."/>
        </authorList>
    </citation>
    <scope>NUCLEOTIDE SEQUENCE [LARGE SCALE GENOMIC DNA]</scope>
    <source>
        <strain evidence="7">Sxm20200214</strain>
        <tissue evidence="7">Leaf</tissue>
    </source>
</reference>
<accession>A0A8X7URB8</accession>
<feature type="compositionally biased region" description="Polar residues" evidence="5">
    <location>
        <begin position="455"/>
        <end position="466"/>
    </location>
</feature>
<dbReference type="AlphaFoldDB" id="A0A8X7URB8"/>
<evidence type="ECO:0000256" key="1">
    <source>
        <dbReference type="ARBA" id="ARBA00005234"/>
    </source>
</evidence>
<proteinExistence type="inferred from homology"/>
<feature type="region of interest" description="Disordered" evidence="5">
    <location>
        <begin position="449"/>
        <end position="511"/>
    </location>
</feature>
<dbReference type="GO" id="GO:0006508">
    <property type="term" value="P:proteolysis"/>
    <property type="evidence" value="ECO:0007669"/>
    <property type="project" value="UniProtKB-KW"/>
</dbReference>
<dbReference type="InterPro" id="IPR015410">
    <property type="entry name" value="DUF1985"/>
</dbReference>
<dbReference type="InterPro" id="IPR038765">
    <property type="entry name" value="Papain-like_cys_pep_sf"/>
</dbReference>
<gene>
    <name evidence="7" type="ORF">Bca52824_047618</name>
</gene>
<evidence type="ECO:0000256" key="2">
    <source>
        <dbReference type="ARBA" id="ARBA00022670"/>
    </source>
</evidence>
<comment type="caution">
    <text evidence="7">The sequence shown here is derived from an EMBL/GenBank/DDBJ whole genome shotgun (WGS) entry which is preliminary data.</text>
</comment>
<keyword evidence="3" id="KW-0378">Hydrolase</keyword>
<dbReference type="PANTHER" id="PTHR48449">
    <property type="entry name" value="DUF1985 DOMAIN-CONTAINING PROTEIN"/>
    <property type="match status" value="1"/>
</dbReference>
<protein>
    <recommendedName>
        <fullName evidence="6">Ubiquitin-like protease family profile domain-containing protein</fullName>
    </recommendedName>
</protein>
<evidence type="ECO:0000259" key="6">
    <source>
        <dbReference type="PROSITE" id="PS50600"/>
    </source>
</evidence>
<dbReference type="GO" id="GO:0008234">
    <property type="term" value="F:cysteine-type peptidase activity"/>
    <property type="evidence" value="ECO:0007669"/>
    <property type="project" value="InterPro"/>
</dbReference>
<dbReference type="EMBL" id="JAAMPC010000010">
    <property type="protein sequence ID" value="KAG2288014.1"/>
    <property type="molecule type" value="Genomic_DNA"/>
</dbReference>
<feature type="coiled-coil region" evidence="4">
    <location>
        <begin position="422"/>
        <end position="449"/>
    </location>
</feature>
<keyword evidence="8" id="KW-1185">Reference proteome</keyword>